<dbReference type="Pfam" id="PF11905">
    <property type="entry name" value="DUF3425"/>
    <property type="match status" value="1"/>
</dbReference>
<protein>
    <submittedName>
        <fullName evidence="2">Uncharacterized protein</fullName>
    </submittedName>
</protein>
<dbReference type="Proteomes" id="UP000722485">
    <property type="component" value="Unassembled WGS sequence"/>
</dbReference>
<sequence length="314" mass="35683">MNLPPGQRSSSVTLGRMQQQLEVIGAGDDWTGVTSTARRRRLQNRLNQRAYSEWNRPVYKSPRYETHIDCIDEGKRKLGQDEPKDDQHGRAFNQEDQISDNIAQHNSRSQEARPPLVRGCRLEIPEIRSNLGQFARQAYQDYLLASPRPSALQTLVQLNVLNALGQNAAALGITTESLCDDASLSPFNYSGPGTTWGTAPPSLQPTALQIETPHHPWIDLFPVPQMRDSFIRACGSLDEDELNADLVDVEETDEKPNLIVWGNPSDPRAWEITVPFLRKWGWLVRECQVLLDATNYWREKRGEKRLNFKMSIKP</sequence>
<proteinExistence type="predicted"/>
<dbReference type="PANTHER" id="PTHR38116:SF1">
    <property type="entry name" value="BZIP DOMAIN-CONTAINING PROTEIN"/>
    <property type="match status" value="1"/>
</dbReference>
<organism evidence="2 3">
    <name type="scientific">Cylindrodendrum hubeiense</name>
    <dbReference type="NCBI Taxonomy" id="595255"/>
    <lineage>
        <taxon>Eukaryota</taxon>
        <taxon>Fungi</taxon>
        <taxon>Dikarya</taxon>
        <taxon>Ascomycota</taxon>
        <taxon>Pezizomycotina</taxon>
        <taxon>Sordariomycetes</taxon>
        <taxon>Hypocreomycetidae</taxon>
        <taxon>Hypocreales</taxon>
        <taxon>Nectriaceae</taxon>
        <taxon>Cylindrodendrum</taxon>
    </lineage>
</organism>
<keyword evidence="3" id="KW-1185">Reference proteome</keyword>
<dbReference type="PANTHER" id="PTHR38116">
    <property type="entry name" value="CHROMOSOME 7, WHOLE GENOME SHOTGUN SEQUENCE"/>
    <property type="match status" value="1"/>
</dbReference>
<dbReference type="EMBL" id="JAANBB010000014">
    <property type="protein sequence ID" value="KAF7556166.1"/>
    <property type="molecule type" value="Genomic_DNA"/>
</dbReference>
<comment type="caution">
    <text evidence="2">The sequence shown here is derived from an EMBL/GenBank/DDBJ whole genome shotgun (WGS) entry which is preliminary data.</text>
</comment>
<dbReference type="AlphaFoldDB" id="A0A9P5HEH3"/>
<reference evidence="2" key="1">
    <citation type="submission" date="2020-03" db="EMBL/GenBank/DDBJ databases">
        <title>Draft Genome Sequence of Cylindrodendrum hubeiense.</title>
        <authorList>
            <person name="Buettner E."/>
            <person name="Kellner H."/>
        </authorList>
    </citation>
    <scope>NUCLEOTIDE SEQUENCE</scope>
    <source>
        <strain evidence="2">IHI 201604</strain>
    </source>
</reference>
<evidence type="ECO:0000256" key="1">
    <source>
        <dbReference type="SAM" id="MobiDB-lite"/>
    </source>
</evidence>
<dbReference type="InterPro" id="IPR021833">
    <property type="entry name" value="DUF3425"/>
</dbReference>
<feature type="compositionally biased region" description="Polar residues" evidence="1">
    <location>
        <begin position="94"/>
        <end position="109"/>
    </location>
</feature>
<feature type="region of interest" description="Disordered" evidence="1">
    <location>
        <begin position="76"/>
        <end position="114"/>
    </location>
</feature>
<feature type="compositionally biased region" description="Basic and acidic residues" evidence="1">
    <location>
        <begin position="76"/>
        <end position="89"/>
    </location>
</feature>
<evidence type="ECO:0000313" key="3">
    <source>
        <dbReference type="Proteomes" id="UP000722485"/>
    </source>
</evidence>
<name>A0A9P5HEH3_9HYPO</name>
<evidence type="ECO:0000313" key="2">
    <source>
        <dbReference type="EMBL" id="KAF7556166.1"/>
    </source>
</evidence>
<dbReference type="OrthoDB" id="2245989at2759"/>
<gene>
    <name evidence="2" type="ORF">G7Z17_g1612</name>
</gene>
<accession>A0A9P5HEH3</accession>